<protein>
    <submittedName>
        <fullName evidence="2">Unnamed protein product</fullName>
    </submittedName>
</protein>
<dbReference type="OrthoDB" id="126986at2759"/>
<evidence type="ECO:0000313" key="2">
    <source>
        <dbReference type="EMBL" id="GMF67861.1"/>
    </source>
</evidence>
<evidence type="ECO:0000256" key="1">
    <source>
        <dbReference type="SAM" id="MobiDB-lite"/>
    </source>
</evidence>
<gene>
    <name evidence="2" type="ORF">Pfra01_002841000</name>
</gene>
<sequence length="400" mass="44197">MVETPEAAAAAVTGTLVEASVADEVVSSDLDSADEGLWADLACNSELPRVEGSPDPSPTPSPSRSLDSATASAPDQPSPPAGSSLSAPPSSLAALIDRLEVEVPDSGIDHEIWTAPDQARKTNFTTPDDKPPKPLYDPSAPWDYGAEAPIVRLLDVHGEESHRCYLVQWKGRPMQLSWVWAECLDNATTRSMMALVDDWKASGDSRSSMEWEKPRDLASEAGTCFMDDFRSALCYLGQPSLVTMEMWDAFEATRSASIRYGVSREDVTEFFKSPQRQSVPLNYGLLLTNVNTQSNGDVQTLSEFFRSLVPGVYLVSAGEDDVGHCFVVISNGPGRRLLALDDYDVSRDPPMVVIPLGFQQWVKHMKRICRIELQPDYVCRGKRKSKTQKKREKRLRQEQQ</sequence>
<evidence type="ECO:0000313" key="3">
    <source>
        <dbReference type="Proteomes" id="UP001165121"/>
    </source>
</evidence>
<reference evidence="2" key="1">
    <citation type="submission" date="2023-04" db="EMBL/GenBank/DDBJ databases">
        <title>Phytophthora fragariaefolia NBRC 109709.</title>
        <authorList>
            <person name="Ichikawa N."/>
            <person name="Sato H."/>
            <person name="Tonouchi N."/>
        </authorList>
    </citation>
    <scope>NUCLEOTIDE SEQUENCE</scope>
    <source>
        <strain evidence="2">NBRC 109709</strain>
    </source>
</reference>
<dbReference type="EMBL" id="BSXT01008877">
    <property type="protein sequence ID" value="GMF67861.1"/>
    <property type="molecule type" value="Genomic_DNA"/>
</dbReference>
<organism evidence="2 3">
    <name type="scientific">Phytophthora fragariaefolia</name>
    <dbReference type="NCBI Taxonomy" id="1490495"/>
    <lineage>
        <taxon>Eukaryota</taxon>
        <taxon>Sar</taxon>
        <taxon>Stramenopiles</taxon>
        <taxon>Oomycota</taxon>
        <taxon>Peronosporomycetes</taxon>
        <taxon>Peronosporales</taxon>
        <taxon>Peronosporaceae</taxon>
        <taxon>Phytophthora</taxon>
    </lineage>
</organism>
<accession>A0A9W6YG94</accession>
<comment type="caution">
    <text evidence="2">The sequence shown here is derived from an EMBL/GenBank/DDBJ whole genome shotgun (WGS) entry which is preliminary data.</text>
</comment>
<proteinExistence type="predicted"/>
<name>A0A9W6YG94_9STRA</name>
<keyword evidence="3" id="KW-1185">Reference proteome</keyword>
<dbReference type="AlphaFoldDB" id="A0A9W6YG94"/>
<feature type="compositionally biased region" description="Polar residues" evidence="1">
    <location>
        <begin position="66"/>
        <end position="75"/>
    </location>
</feature>
<feature type="region of interest" description="Disordered" evidence="1">
    <location>
        <begin position="43"/>
        <end position="89"/>
    </location>
</feature>
<dbReference type="Proteomes" id="UP001165121">
    <property type="component" value="Unassembled WGS sequence"/>
</dbReference>
<feature type="region of interest" description="Disordered" evidence="1">
    <location>
        <begin position="111"/>
        <end position="137"/>
    </location>
</feature>